<gene>
    <name evidence="1" type="ORF">NYM_LOCUS10153</name>
</gene>
<accession>A0A5K0ZFI3</accession>
<sequence>MEDSRHHPIAGCGCVAAILKWIKVAIEKAIRSPWPFDPAVVPPIPDPPEVLEPSSPLSPIPNEPHDFDIFLSFRGEDT</sequence>
<reference evidence="1" key="1">
    <citation type="submission" date="2019-09" db="EMBL/GenBank/DDBJ databases">
        <authorList>
            <person name="Zhang L."/>
        </authorList>
    </citation>
    <scope>NUCLEOTIDE SEQUENCE</scope>
</reference>
<proteinExistence type="predicted"/>
<dbReference type="AlphaFoldDB" id="A0A5K0ZFI3"/>
<dbReference type="Gramene" id="NC13G0242530.1">
    <property type="protein sequence ID" value="NC13G0242530.1:cds"/>
    <property type="gene ID" value="NC13G0242530"/>
</dbReference>
<dbReference type="EMBL" id="LR721778">
    <property type="protein sequence ID" value="VVV88074.1"/>
    <property type="molecule type" value="Genomic_DNA"/>
</dbReference>
<organism evidence="1">
    <name type="scientific">Nymphaea colorata</name>
    <name type="common">pocket water lily</name>
    <dbReference type="NCBI Taxonomy" id="210225"/>
    <lineage>
        <taxon>Eukaryota</taxon>
        <taxon>Viridiplantae</taxon>
        <taxon>Streptophyta</taxon>
        <taxon>Embryophyta</taxon>
        <taxon>Tracheophyta</taxon>
        <taxon>Spermatophyta</taxon>
        <taxon>Magnoliopsida</taxon>
        <taxon>Nymphaeales</taxon>
        <taxon>Nymphaeaceae</taxon>
        <taxon>Nymphaea</taxon>
    </lineage>
</organism>
<name>A0A5K0ZFI3_9MAGN</name>
<evidence type="ECO:0000313" key="1">
    <source>
        <dbReference type="EMBL" id="VVV88074.1"/>
    </source>
</evidence>
<protein>
    <submittedName>
        <fullName evidence="1">Uncharacterized protein</fullName>
    </submittedName>
</protein>